<evidence type="ECO:0000256" key="3">
    <source>
        <dbReference type="ARBA" id="ARBA00022670"/>
    </source>
</evidence>
<evidence type="ECO:0000256" key="8">
    <source>
        <dbReference type="ARBA" id="ARBA00023049"/>
    </source>
</evidence>
<evidence type="ECO:0000256" key="9">
    <source>
        <dbReference type="SAM" id="MobiDB-lite"/>
    </source>
</evidence>
<dbReference type="GO" id="GO:0070536">
    <property type="term" value="P:protein K63-linked deubiquitination"/>
    <property type="evidence" value="ECO:0007669"/>
    <property type="project" value="InterPro"/>
</dbReference>
<keyword evidence="6" id="KW-0378">Hydrolase</keyword>
<evidence type="ECO:0000256" key="1">
    <source>
        <dbReference type="ARBA" id="ARBA00001947"/>
    </source>
</evidence>
<keyword evidence="3" id="KW-0645">Protease</keyword>
<dbReference type="GO" id="GO:0016020">
    <property type="term" value="C:membrane"/>
    <property type="evidence" value="ECO:0007669"/>
    <property type="project" value="TreeGrafter"/>
</dbReference>
<dbReference type="PANTHER" id="PTHR12947">
    <property type="entry name" value="AMSH-LIKE PROTEASE"/>
    <property type="match status" value="1"/>
</dbReference>
<dbReference type="InterPro" id="IPR037518">
    <property type="entry name" value="MPN"/>
</dbReference>
<organism evidence="11 12">
    <name type="scientific">Dimorphilus gyrociliatus</name>
    <dbReference type="NCBI Taxonomy" id="2664684"/>
    <lineage>
        <taxon>Eukaryota</taxon>
        <taxon>Metazoa</taxon>
        <taxon>Spiralia</taxon>
        <taxon>Lophotrochozoa</taxon>
        <taxon>Annelida</taxon>
        <taxon>Polychaeta</taxon>
        <taxon>Polychaeta incertae sedis</taxon>
        <taxon>Dinophilidae</taxon>
        <taxon>Dimorphilus</taxon>
    </lineage>
</organism>
<dbReference type="PROSITE" id="PS50249">
    <property type="entry name" value="MPN"/>
    <property type="match status" value="1"/>
</dbReference>
<dbReference type="EMBL" id="CAJFCJ010000020">
    <property type="protein sequence ID" value="CAD5124372.1"/>
    <property type="molecule type" value="Genomic_DNA"/>
</dbReference>
<dbReference type="SMART" id="SM00232">
    <property type="entry name" value="JAB_MPN"/>
    <property type="match status" value="1"/>
</dbReference>
<dbReference type="GO" id="GO:0140492">
    <property type="term" value="F:metal-dependent deubiquitinase activity"/>
    <property type="evidence" value="ECO:0007669"/>
    <property type="project" value="InterPro"/>
</dbReference>
<dbReference type="Gene3D" id="3.40.140.10">
    <property type="entry name" value="Cytidine Deaminase, domain 2"/>
    <property type="match status" value="1"/>
</dbReference>
<accession>A0A7I8W7U1</accession>
<evidence type="ECO:0000259" key="10">
    <source>
        <dbReference type="PROSITE" id="PS50249"/>
    </source>
</evidence>
<comment type="similarity">
    <text evidence="2">Belongs to the peptidase M67C family.</text>
</comment>
<dbReference type="Proteomes" id="UP000549394">
    <property type="component" value="Unassembled WGS sequence"/>
</dbReference>
<name>A0A7I8W7U1_9ANNE</name>
<dbReference type="GO" id="GO:0005768">
    <property type="term" value="C:endosome"/>
    <property type="evidence" value="ECO:0007669"/>
    <property type="project" value="TreeGrafter"/>
</dbReference>
<keyword evidence="8" id="KW-0482">Metalloprotease</keyword>
<dbReference type="InterPro" id="IPR015063">
    <property type="entry name" value="USP8_dimer"/>
</dbReference>
<feature type="domain" description="MPN" evidence="10">
    <location>
        <begin position="238"/>
        <end position="369"/>
    </location>
</feature>
<keyword evidence="12" id="KW-1185">Reference proteome</keyword>
<keyword evidence="5" id="KW-0833">Ubl conjugation pathway</keyword>
<dbReference type="Pfam" id="PF01398">
    <property type="entry name" value="JAB"/>
    <property type="match status" value="1"/>
</dbReference>
<comment type="cofactor">
    <cofactor evidence="1">
        <name>Zn(2+)</name>
        <dbReference type="ChEBI" id="CHEBI:29105"/>
    </cofactor>
</comment>
<protein>
    <recommendedName>
        <fullName evidence="10">MPN domain-containing protein</fullName>
    </recommendedName>
</protein>
<dbReference type="Pfam" id="PF08969">
    <property type="entry name" value="USP8_dimer"/>
    <property type="match status" value="1"/>
</dbReference>
<dbReference type="Gene3D" id="1.20.58.80">
    <property type="entry name" value="Phosphotransferase system, lactose/cellobiose-type IIA subunit"/>
    <property type="match status" value="1"/>
</dbReference>
<keyword evidence="7" id="KW-0862">Zinc</keyword>
<dbReference type="AlphaFoldDB" id="A0A7I8W7U1"/>
<evidence type="ECO:0000256" key="2">
    <source>
        <dbReference type="ARBA" id="ARBA00010981"/>
    </source>
</evidence>
<evidence type="ECO:0000313" key="12">
    <source>
        <dbReference type="Proteomes" id="UP000549394"/>
    </source>
</evidence>
<dbReference type="OrthoDB" id="3640at2759"/>
<dbReference type="CDD" id="cd08066">
    <property type="entry name" value="MPN_AMSH_like"/>
    <property type="match status" value="1"/>
</dbReference>
<dbReference type="InterPro" id="IPR044098">
    <property type="entry name" value="STAMBP/STALP-like_MPN"/>
</dbReference>
<evidence type="ECO:0000256" key="7">
    <source>
        <dbReference type="ARBA" id="ARBA00022833"/>
    </source>
</evidence>
<sequence length="406" mass="46849">MNHNYDSLCSYSIMEQSLGETPQQRVLAISNKASQISIDNTIPVRRYLRTLKEMSRMASEYDKEKDYYSAFVLYNKFLTLFIEKLPKHSQFKSLQQNDIENLKDLTKVCLTKAEVVKKTLIKIYEKEYAKKKVELIAKLKADEEAKRQEEKARQEQEEKVLELQRKAEAASNESERKSEEERLRRFKEKAERERLEKERQKQEEMKRQEFLTDPTPHFDRALKPVHISSNRGSHLKQIFVPGDLVDKFVSLSKECTKKGIEFCSFIGGKLSNNAFHATHLIIPSQEGTPDSCAAINEDEIWEAMSSKDLLQIGWIHTHPTQTAFLSSVDLHTTFPNQQMLAEYIAIVWSGKTENARYLALTSSGMNTVRQCTKAGFHEHPGSDPLFEDCQHIVVNNKLSVQIIDLS</sequence>
<evidence type="ECO:0000256" key="4">
    <source>
        <dbReference type="ARBA" id="ARBA00022723"/>
    </source>
</evidence>
<dbReference type="GO" id="GO:0061578">
    <property type="term" value="F:K63-linked deubiquitinase activity"/>
    <property type="evidence" value="ECO:0007669"/>
    <property type="project" value="InterPro"/>
</dbReference>
<proteinExistence type="inferred from homology"/>
<evidence type="ECO:0000256" key="5">
    <source>
        <dbReference type="ARBA" id="ARBA00022786"/>
    </source>
</evidence>
<keyword evidence="4" id="KW-0479">Metal-binding</keyword>
<comment type="caution">
    <text evidence="11">The sequence shown here is derived from an EMBL/GenBank/DDBJ whole genome shotgun (WGS) entry which is preliminary data.</text>
</comment>
<dbReference type="SUPFAM" id="SSF140856">
    <property type="entry name" value="USP8 N-terminal domain-like"/>
    <property type="match status" value="1"/>
</dbReference>
<dbReference type="SUPFAM" id="SSF102712">
    <property type="entry name" value="JAB1/MPN domain"/>
    <property type="match status" value="1"/>
</dbReference>
<evidence type="ECO:0000256" key="6">
    <source>
        <dbReference type="ARBA" id="ARBA00022801"/>
    </source>
</evidence>
<reference evidence="11 12" key="1">
    <citation type="submission" date="2020-08" db="EMBL/GenBank/DDBJ databases">
        <authorList>
            <person name="Hejnol A."/>
        </authorList>
    </citation>
    <scope>NUCLEOTIDE SEQUENCE [LARGE SCALE GENOMIC DNA]</scope>
</reference>
<evidence type="ECO:0000313" key="11">
    <source>
        <dbReference type="EMBL" id="CAD5124372.1"/>
    </source>
</evidence>
<dbReference type="GO" id="GO:0006508">
    <property type="term" value="P:proteolysis"/>
    <property type="evidence" value="ECO:0007669"/>
    <property type="project" value="UniProtKB-KW"/>
</dbReference>
<dbReference type="GO" id="GO:0046872">
    <property type="term" value="F:metal ion binding"/>
    <property type="evidence" value="ECO:0007669"/>
    <property type="project" value="UniProtKB-KW"/>
</dbReference>
<dbReference type="PANTHER" id="PTHR12947:SF13">
    <property type="entry name" value="FI19924P1"/>
    <property type="match status" value="1"/>
</dbReference>
<dbReference type="InterPro" id="IPR000555">
    <property type="entry name" value="JAMM/MPN+_dom"/>
</dbReference>
<feature type="region of interest" description="Disordered" evidence="9">
    <location>
        <begin position="150"/>
        <end position="184"/>
    </location>
</feature>
<gene>
    <name evidence="11" type="ORF">DGYR_LOCUS11922</name>
</gene>